<evidence type="ECO:0000313" key="3">
    <source>
        <dbReference type="Proteomes" id="UP000728032"/>
    </source>
</evidence>
<dbReference type="Gene3D" id="3.40.20.10">
    <property type="entry name" value="Severin"/>
    <property type="match status" value="2"/>
</dbReference>
<dbReference type="PROSITE" id="PS51089">
    <property type="entry name" value="HP"/>
    <property type="match status" value="1"/>
</dbReference>
<dbReference type="Gene3D" id="1.10.950.10">
    <property type="entry name" value="Villin headpiece domain"/>
    <property type="match status" value="1"/>
</dbReference>
<keyword evidence="3" id="KW-1185">Reference proteome</keyword>
<dbReference type="EMBL" id="OC944912">
    <property type="protein sequence ID" value="CAD7662950.1"/>
    <property type="molecule type" value="Genomic_DNA"/>
</dbReference>
<dbReference type="SUPFAM" id="SSF55753">
    <property type="entry name" value="Actin depolymerizing proteins"/>
    <property type="match status" value="2"/>
</dbReference>
<dbReference type="PANTHER" id="PTHR11977:SF45">
    <property type="entry name" value="SUPERVILLIN"/>
    <property type="match status" value="1"/>
</dbReference>
<evidence type="ECO:0000259" key="1">
    <source>
        <dbReference type="PROSITE" id="PS51089"/>
    </source>
</evidence>
<accession>A0A7R9QYB9</accession>
<dbReference type="EMBL" id="CAJPVJ010030087">
    <property type="protein sequence ID" value="CAG2180087.1"/>
    <property type="molecule type" value="Genomic_DNA"/>
</dbReference>
<dbReference type="Pfam" id="PF02209">
    <property type="entry name" value="VHP"/>
    <property type="match status" value="1"/>
</dbReference>
<dbReference type="GO" id="GO:0005737">
    <property type="term" value="C:cytoplasm"/>
    <property type="evidence" value="ECO:0007669"/>
    <property type="project" value="TreeGrafter"/>
</dbReference>
<dbReference type="InterPro" id="IPR029006">
    <property type="entry name" value="ADF-H/Gelsolin-like_dom_sf"/>
</dbReference>
<dbReference type="PANTHER" id="PTHR11977">
    <property type="entry name" value="VILLIN"/>
    <property type="match status" value="1"/>
</dbReference>
<dbReference type="AlphaFoldDB" id="A0A7R9QYB9"/>
<dbReference type="GO" id="GO:0005546">
    <property type="term" value="F:phosphatidylinositol-4,5-bisphosphate binding"/>
    <property type="evidence" value="ECO:0007669"/>
    <property type="project" value="TreeGrafter"/>
</dbReference>
<organism evidence="2">
    <name type="scientific">Oppiella nova</name>
    <dbReference type="NCBI Taxonomy" id="334625"/>
    <lineage>
        <taxon>Eukaryota</taxon>
        <taxon>Metazoa</taxon>
        <taxon>Ecdysozoa</taxon>
        <taxon>Arthropoda</taxon>
        <taxon>Chelicerata</taxon>
        <taxon>Arachnida</taxon>
        <taxon>Acari</taxon>
        <taxon>Acariformes</taxon>
        <taxon>Sarcoptiformes</taxon>
        <taxon>Oribatida</taxon>
        <taxon>Brachypylina</taxon>
        <taxon>Oppioidea</taxon>
        <taxon>Oppiidae</taxon>
        <taxon>Oppiella</taxon>
    </lineage>
</organism>
<dbReference type="InterPro" id="IPR003128">
    <property type="entry name" value="Villin_headpiece"/>
</dbReference>
<dbReference type="GO" id="GO:0008154">
    <property type="term" value="P:actin polymerization or depolymerization"/>
    <property type="evidence" value="ECO:0007669"/>
    <property type="project" value="TreeGrafter"/>
</dbReference>
<dbReference type="InterPro" id="IPR036886">
    <property type="entry name" value="Villin_headpiece_dom_sf"/>
</dbReference>
<dbReference type="OrthoDB" id="6414989at2759"/>
<dbReference type="SUPFAM" id="SSF47050">
    <property type="entry name" value="VHP, Villin headpiece domain"/>
    <property type="match status" value="1"/>
</dbReference>
<protein>
    <recommendedName>
        <fullName evidence="1">HP domain-containing protein</fullName>
    </recommendedName>
</protein>
<name>A0A7R9QYB9_9ACAR</name>
<dbReference type="GO" id="GO:0051016">
    <property type="term" value="P:barbed-end actin filament capping"/>
    <property type="evidence" value="ECO:0007669"/>
    <property type="project" value="TreeGrafter"/>
</dbReference>
<feature type="non-terminal residue" evidence="2">
    <location>
        <position position="358"/>
    </location>
</feature>
<sequence>GKRGQTSAKNNWQLFYVRGVVPNEATLVEVEPRVQSLRSRTAFAFINPSSHTIYVWFGCKCLDETRKVMHNAIDRLITHKPPQIGLKVDANYVTKELDEGKEDKEFWDLFESQDRRQQRQRLYHSLIDSRFTYDFTPRLFHLTSSSGEFTAKEILCSYRSVHNVTPYPFTQEDIYSAQQPTFFLFDNCHQIFLWESKYAFSKEATDDSEANATTGSQTIRWSAERKCALDSAIAYCFAKNSAEPPNGFVVCAGLEPDSFCALFPQWTYREDVALLHQQDGRKPGEMLAIQEVLSQYKTQYSLEELTRRPLPEGLNELCLESYLGADDFRDVLGVSREEFYDNLPIWRQTQLKQKANLF</sequence>
<dbReference type="Proteomes" id="UP000728032">
    <property type="component" value="Unassembled WGS sequence"/>
</dbReference>
<dbReference type="GO" id="GO:0051014">
    <property type="term" value="P:actin filament severing"/>
    <property type="evidence" value="ECO:0007669"/>
    <property type="project" value="TreeGrafter"/>
</dbReference>
<gene>
    <name evidence="2" type="ORF">ONB1V03_LOCUS19510</name>
</gene>
<proteinExistence type="predicted"/>
<reference evidence="2" key="1">
    <citation type="submission" date="2020-11" db="EMBL/GenBank/DDBJ databases">
        <authorList>
            <person name="Tran Van P."/>
        </authorList>
    </citation>
    <scope>NUCLEOTIDE SEQUENCE</scope>
</reference>
<dbReference type="GO" id="GO:0051015">
    <property type="term" value="F:actin filament binding"/>
    <property type="evidence" value="ECO:0007669"/>
    <property type="project" value="InterPro"/>
</dbReference>
<dbReference type="InterPro" id="IPR007122">
    <property type="entry name" value="Villin/Gelsolin"/>
</dbReference>
<evidence type="ECO:0000313" key="2">
    <source>
        <dbReference type="EMBL" id="CAD7662950.1"/>
    </source>
</evidence>
<dbReference type="GO" id="GO:0015629">
    <property type="term" value="C:actin cytoskeleton"/>
    <property type="evidence" value="ECO:0007669"/>
    <property type="project" value="TreeGrafter"/>
</dbReference>
<dbReference type="SMART" id="SM00153">
    <property type="entry name" value="VHP"/>
    <property type="match status" value="1"/>
</dbReference>
<feature type="domain" description="HP" evidence="1">
    <location>
        <begin position="294"/>
        <end position="358"/>
    </location>
</feature>